<dbReference type="Proteomes" id="UP000176287">
    <property type="component" value="Unassembled WGS sequence"/>
</dbReference>
<gene>
    <name evidence="1" type="ORF">A3B13_02705</name>
</gene>
<evidence type="ECO:0000313" key="2">
    <source>
        <dbReference type="Proteomes" id="UP000176287"/>
    </source>
</evidence>
<dbReference type="EMBL" id="MHKZ01000008">
    <property type="protein sequence ID" value="OGZ00989.1"/>
    <property type="molecule type" value="Genomic_DNA"/>
</dbReference>
<accession>A0A1G2CHW7</accession>
<name>A0A1G2CHW7_9BACT</name>
<comment type="caution">
    <text evidence="1">The sequence shown here is derived from an EMBL/GenBank/DDBJ whole genome shotgun (WGS) entry which is preliminary data.</text>
</comment>
<protein>
    <submittedName>
        <fullName evidence="1">Uncharacterized protein</fullName>
    </submittedName>
</protein>
<dbReference type="AlphaFoldDB" id="A0A1G2CHW7"/>
<sequence length="61" mass="7168">MPELSHALVLKSLSYFEDVNEDKLLFMPGFEISFSEVKKFLEKEVRNYTLKMIRGIRTGLE</sequence>
<organism evidence="1 2">
    <name type="scientific">Candidatus Liptonbacteria bacterium RIFCSPLOWO2_01_FULL_45_15</name>
    <dbReference type="NCBI Taxonomy" id="1798649"/>
    <lineage>
        <taxon>Bacteria</taxon>
        <taxon>Candidatus Liptoniibacteriota</taxon>
    </lineage>
</organism>
<reference evidence="1 2" key="1">
    <citation type="journal article" date="2016" name="Nat. Commun.">
        <title>Thousands of microbial genomes shed light on interconnected biogeochemical processes in an aquifer system.</title>
        <authorList>
            <person name="Anantharaman K."/>
            <person name="Brown C.T."/>
            <person name="Hug L.A."/>
            <person name="Sharon I."/>
            <person name="Castelle C.J."/>
            <person name="Probst A.J."/>
            <person name="Thomas B.C."/>
            <person name="Singh A."/>
            <person name="Wilkins M.J."/>
            <person name="Karaoz U."/>
            <person name="Brodie E.L."/>
            <person name="Williams K.H."/>
            <person name="Hubbard S.S."/>
            <person name="Banfield J.F."/>
        </authorList>
    </citation>
    <scope>NUCLEOTIDE SEQUENCE [LARGE SCALE GENOMIC DNA]</scope>
</reference>
<evidence type="ECO:0000313" key="1">
    <source>
        <dbReference type="EMBL" id="OGZ00989.1"/>
    </source>
</evidence>
<proteinExistence type="predicted"/>